<dbReference type="InterPro" id="IPR053961">
    <property type="entry name" value="XRCC4_N"/>
</dbReference>
<evidence type="ECO:0000256" key="4">
    <source>
        <dbReference type="ARBA" id="ARBA00023242"/>
    </source>
</evidence>
<dbReference type="GO" id="GO:0005958">
    <property type="term" value="C:DNA-dependent protein kinase-DNA ligase 4 complex"/>
    <property type="evidence" value="ECO:0007669"/>
    <property type="project" value="TreeGrafter"/>
</dbReference>
<dbReference type="RefSeq" id="XP_028034751.1">
    <property type="nucleotide sequence ID" value="XM_028178950.1"/>
</dbReference>
<dbReference type="InterPro" id="IPR038051">
    <property type="entry name" value="XRCC4-like_N_sf"/>
</dbReference>
<dbReference type="GO" id="GO:0010165">
    <property type="term" value="P:response to X-ray"/>
    <property type="evidence" value="ECO:0007669"/>
    <property type="project" value="TreeGrafter"/>
</dbReference>
<keyword evidence="3" id="KW-0234">DNA repair</keyword>
<evidence type="ECO:0000259" key="6">
    <source>
        <dbReference type="Pfam" id="PF21924"/>
    </source>
</evidence>
<dbReference type="SUPFAM" id="SSF58022">
    <property type="entry name" value="XRCC4, C-terminal oligomerization domain"/>
    <property type="match status" value="1"/>
</dbReference>
<reference evidence="8" key="1">
    <citation type="submission" date="2025-08" db="UniProtKB">
        <authorList>
            <consortium name="RefSeq"/>
        </authorList>
    </citation>
    <scope>IDENTIFICATION</scope>
    <source>
        <tissue evidence="8">Silk gland</tissue>
    </source>
</reference>
<dbReference type="OrthoDB" id="8064436at2759"/>
<feature type="domain" description="XRCC4 N-terminal" evidence="5">
    <location>
        <begin position="16"/>
        <end position="106"/>
    </location>
</feature>
<evidence type="ECO:0000259" key="5">
    <source>
        <dbReference type="Pfam" id="PF06632"/>
    </source>
</evidence>
<dbReference type="InterPro" id="IPR010585">
    <property type="entry name" value="DNA_repair_prot_XRCC4"/>
</dbReference>
<dbReference type="Pfam" id="PF06632">
    <property type="entry name" value="XRCC4"/>
    <property type="match status" value="1"/>
</dbReference>
<accession>A0A6J2JXZ8</accession>
<dbReference type="InterPro" id="IPR014751">
    <property type="entry name" value="XRCC4-like_C"/>
</dbReference>
<sequence length="212" mass="25303">MEHEIFITKHTVQEKTFYLKVLWRWNPEELFYIYINKDNSSWSGEYSIQSANKYREEYTDDSEEEFIENVKRAFRQNNSDFDYDFSSLKDKSSSKFTWKKRFGGKKVIQGTVNVVWDDVPTTRETLIDNLLQENEQLKTTIRTNKVQTKAQEEELEKCKNTIEKFVDIKTTVEETLYAKFVQILNEKKKRIKLLQESLQKLGVSNVYNSESE</sequence>
<comment type="subcellular location">
    <subcellularLocation>
        <location evidence="1">Nucleus</location>
    </subcellularLocation>
</comment>
<keyword evidence="7" id="KW-1185">Reference proteome</keyword>
<keyword evidence="4" id="KW-0539">Nucleus</keyword>
<evidence type="ECO:0000256" key="2">
    <source>
        <dbReference type="ARBA" id="ARBA00022763"/>
    </source>
</evidence>
<dbReference type="PANTHER" id="PTHR28559:SF1">
    <property type="entry name" value="DNA REPAIR PROTEIN XRCC4"/>
    <property type="match status" value="1"/>
</dbReference>
<evidence type="ECO:0000313" key="8">
    <source>
        <dbReference type="RefSeq" id="XP_028034751.1"/>
    </source>
</evidence>
<dbReference type="Pfam" id="PF21924">
    <property type="entry name" value="XRCC4_CC"/>
    <property type="match status" value="1"/>
</dbReference>
<keyword evidence="2" id="KW-0227">DNA damage</keyword>
<dbReference type="GeneID" id="114246438"/>
<proteinExistence type="predicted"/>
<gene>
    <name evidence="8" type="primary">LOC114246438</name>
</gene>
<feature type="domain" description="XRCC4 coiled-coil" evidence="6">
    <location>
        <begin position="144"/>
        <end position="193"/>
    </location>
</feature>
<dbReference type="InterPro" id="IPR053962">
    <property type="entry name" value="XRCC4_CC"/>
</dbReference>
<dbReference type="GO" id="GO:0003677">
    <property type="term" value="F:DNA binding"/>
    <property type="evidence" value="ECO:0007669"/>
    <property type="project" value="InterPro"/>
</dbReference>
<organism evidence="7 8">
    <name type="scientific">Bombyx mandarina</name>
    <name type="common">Wild silk moth</name>
    <name type="synonym">Wild silkworm</name>
    <dbReference type="NCBI Taxonomy" id="7092"/>
    <lineage>
        <taxon>Eukaryota</taxon>
        <taxon>Metazoa</taxon>
        <taxon>Ecdysozoa</taxon>
        <taxon>Arthropoda</taxon>
        <taxon>Hexapoda</taxon>
        <taxon>Insecta</taxon>
        <taxon>Pterygota</taxon>
        <taxon>Neoptera</taxon>
        <taxon>Endopterygota</taxon>
        <taxon>Lepidoptera</taxon>
        <taxon>Glossata</taxon>
        <taxon>Ditrysia</taxon>
        <taxon>Bombycoidea</taxon>
        <taxon>Bombycidae</taxon>
        <taxon>Bombycinae</taxon>
        <taxon>Bombyx</taxon>
    </lineage>
</organism>
<dbReference type="Gene3D" id="2.170.210.10">
    <property type="entry name" value="DNA double-strand break repair and VJ recombination XRCC4, N-terminal"/>
    <property type="match status" value="1"/>
</dbReference>
<dbReference type="PANTHER" id="PTHR28559">
    <property type="entry name" value="DNA REPAIR PROTEIN XRCC4"/>
    <property type="match status" value="1"/>
</dbReference>
<evidence type="ECO:0000313" key="7">
    <source>
        <dbReference type="Proteomes" id="UP000504629"/>
    </source>
</evidence>
<dbReference type="GO" id="GO:0032807">
    <property type="term" value="C:DNA ligase IV complex"/>
    <property type="evidence" value="ECO:0007669"/>
    <property type="project" value="TreeGrafter"/>
</dbReference>
<dbReference type="GO" id="GO:0006303">
    <property type="term" value="P:double-strand break repair via nonhomologous end joining"/>
    <property type="evidence" value="ECO:0007669"/>
    <property type="project" value="TreeGrafter"/>
</dbReference>
<evidence type="ECO:0000256" key="1">
    <source>
        <dbReference type="ARBA" id="ARBA00004123"/>
    </source>
</evidence>
<dbReference type="Proteomes" id="UP000504629">
    <property type="component" value="Unplaced"/>
</dbReference>
<dbReference type="GO" id="GO:0006310">
    <property type="term" value="P:DNA recombination"/>
    <property type="evidence" value="ECO:0007669"/>
    <property type="project" value="InterPro"/>
</dbReference>
<evidence type="ECO:0000256" key="3">
    <source>
        <dbReference type="ARBA" id="ARBA00023204"/>
    </source>
</evidence>
<dbReference type="KEGG" id="bman:114246438"/>
<dbReference type="AlphaFoldDB" id="A0A6J2JXZ8"/>
<protein>
    <submittedName>
        <fullName evidence="8">DNA repair protein XRCC4-like</fullName>
    </submittedName>
</protein>
<dbReference type="Gene3D" id="1.20.5.370">
    <property type="match status" value="1"/>
</dbReference>
<name>A0A6J2JXZ8_BOMMA</name>